<dbReference type="EMBL" id="JACHEH010000007">
    <property type="protein sequence ID" value="MBB6169464.1"/>
    <property type="molecule type" value="Genomic_DNA"/>
</dbReference>
<dbReference type="InterPro" id="IPR009679">
    <property type="entry name" value="Phage_186_CII-like"/>
</dbReference>
<accession>A0A841KES0</accession>
<organism evidence="1 2">
    <name type="scientific">Chelatococcus composti</name>
    <dbReference type="NCBI Taxonomy" id="1743235"/>
    <lineage>
        <taxon>Bacteria</taxon>
        <taxon>Pseudomonadati</taxon>
        <taxon>Pseudomonadota</taxon>
        <taxon>Alphaproteobacteria</taxon>
        <taxon>Hyphomicrobiales</taxon>
        <taxon>Chelatococcaceae</taxon>
        <taxon>Chelatococcus</taxon>
    </lineage>
</organism>
<dbReference type="RefSeq" id="WP_183335828.1">
    <property type="nucleotide sequence ID" value="NZ_BMHX01000007.1"/>
</dbReference>
<protein>
    <submittedName>
        <fullName evidence="1">Uncharacterized protein</fullName>
    </submittedName>
</protein>
<proteinExistence type="predicted"/>
<keyword evidence="2" id="KW-1185">Reference proteome</keyword>
<name>A0A841KES0_9HYPH</name>
<gene>
    <name evidence="1" type="ORF">HNQ73_003106</name>
</gene>
<dbReference type="GO" id="GO:0003677">
    <property type="term" value="F:DNA binding"/>
    <property type="evidence" value="ECO:0007669"/>
    <property type="project" value="InterPro"/>
</dbReference>
<dbReference type="Pfam" id="PF06892">
    <property type="entry name" value="Phage_CP76"/>
    <property type="match status" value="1"/>
</dbReference>
<evidence type="ECO:0000313" key="1">
    <source>
        <dbReference type="EMBL" id="MBB6169464.1"/>
    </source>
</evidence>
<dbReference type="AlphaFoldDB" id="A0A841KES0"/>
<evidence type="ECO:0000313" key="2">
    <source>
        <dbReference type="Proteomes" id="UP000588017"/>
    </source>
</evidence>
<reference evidence="1 2" key="1">
    <citation type="submission" date="2020-08" db="EMBL/GenBank/DDBJ databases">
        <title>Genomic Encyclopedia of Type Strains, Phase IV (KMG-IV): sequencing the most valuable type-strain genomes for metagenomic binning, comparative biology and taxonomic classification.</title>
        <authorList>
            <person name="Goeker M."/>
        </authorList>
    </citation>
    <scope>NUCLEOTIDE SEQUENCE [LARGE SCALE GENOMIC DNA]</scope>
    <source>
        <strain evidence="1 2">DSM 101465</strain>
    </source>
</reference>
<comment type="caution">
    <text evidence="1">The sequence shown here is derived from an EMBL/GenBank/DDBJ whole genome shotgun (WGS) entry which is preliminary data.</text>
</comment>
<dbReference type="Proteomes" id="UP000588017">
    <property type="component" value="Unassembled WGS sequence"/>
</dbReference>
<sequence length="161" mass="16934">MSAAALPDGLFTLIKSAIRELVAACAVPGSTGPERVEQLTGYSRGSISRWQGDAYRDLPPLDVVVLLEFTTQRPVVSRWLASLSSHQLVPMADNGDTGCLVHDLVRTSGTAARVTGELSAALADGVVTPREAKAVKAAIGEHMETLTSVRRKLAGVAARGE</sequence>